<gene>
    <name evidence="1" type="ORF">KV110_39745</name>
</gene>
<dbReference type="Proteomes" id="UP000694257">
    <property type="component" value="Chromosome"/>
</dbReference>
<evidence type="ECO:0000313" key="2">
    <source>
        <dbReference type="Proteomes" id="UP000694257"/>
    </source>
</evidence>
<name>A0ABX8RQU2_NOCIO</name>
<keyword evidence="2" id="KW-1185">Reference proteome</keyword>
<organism evidence="1 2">
    <name type="scientific">Nocardia iowensis</name>
    <dbReference type="NCBI Taxonomy" id="204891"/>
    <lineage>
        <taxon>Bacteria</taxon>
        <taxon>Bacillati</taxon>
        <taxon>Actinomycetota</taxon>
        <taxon>Actinomycetes</taxon>
        <taxon>Mycobacteriales</taxon>
        <taxon>Nocardiaceae</taxon>
        <taxon>Nocardia</taxon>
    </lineage>
</organism>
<sequence length="50" mass="5531">MVRFGWSGHTVFRSGPVWPDNLMADLAVMLRVVCEVGMGVPDWVVDIGAR</sequence>
<protein>
    <submittedName>
        <fullName evidence="1">Uncharacterized protein</fullName>
    </submittedName>
</protein>
<evidence type="ECO:0000313" key="1">
    <source>
        <dbReference type="EMBL" id="QXN91377.1"/>
    </source>
</evidence>
<accession>A0ABX8RQU2</accession>
<reference evidence="1 2" key="1">
    <citation type="submission" date="2021-07" db="EMBL/GenBank/DDBJ databases">
        <title>Whole Genome Sequence of Nocardia Iowensis.</title>
        <authorList>
            <person name="Lamm A."/>
            <person name="Collins-Fairclough A.M."/>
            <person name="Bunk B."/>
            <person name="Sproer C."/>
        </authorList>
    </citation>
    <scope>NUCLEOTIDE SEQUENCE [LARGE SCALE GENOMIC DNA]</scope>
    <source>
        <strain evidence="1 2">NRRL 5646</strain>
    </source>
</reference>
<dbReference type="RefSeq" id="WP_218472232.1">
    <property type="nucleotide sequence ID" value="NZ_CP078145.1"/>
</dbReference>
<proteinExistence type="predicted"/>
<dbReference type="EMBL" id="CP078145">
    <property type="protein sequence ID" value="QXN91377.1"/>
    <property type="molecule type" value="Genomic_DNA"/>
</dbReference>